<dbReference type="RefSeq" id="WP_279335069.1">
    <property type="nucleotide sequence ID" value="NZ_CP121682.1"/>
</dbReference>
<name>A0ABY8K2Z5_9ACTN</name>
<protein>
    <submittedName>
        <fullName evidence="1">Uncharacterized protein</fullName>
    </submittedName>
</protein>
<evidence type="ECO:0000313" key="1">
    <source>
        <dbReference type="EMBL" id="WGD42009.1"/>
    </source>
</evidence>
<keyword evidence="2" id="KW-1185">Reference proteome</keyword>
<organism evidence="1 2">
    <name type="scientific">Streptomyces cathayae</name>
    <dbReference type="NCBI Taxonomy" id="3031124"/>
    <lineage>
        <taxon>Bacteria</taxon>
        <taxon>Bacillati</taxon>
        <taxon>Actinomycetota</taxon>
        <taxon>Actinomycetes</taxon>
        <taxon>Kitasatosporales</taxon>
        <taxon>Streptomycetaceae</taxon>
        <taxon>Streptomyces</taxon>
    </lineage>
</organism>
<evidence type="ECO:0000313" key="2">
    <source>
        <dbReference type="Proteomes" id="UP001216440"/>
    </source>
</evidence>
<gene>
    <name evidence="1" type="ORF">PYS65_18600</name>
</gene>
<dbReference type="EMBL" id="CP121682">
    <property type="protein sequence ID" value="WGD42009.1"/>
    <property type="molecule type" value="Genomic_DNA"/>
</dbReference>
<dbReference type="Proteomes" id="UP001216440">
    <property type="component" value="Chromosome"/>
</dbReference>
<reference evidence="1 2" key="1">
    <citation type="submission" date="2023-03" db="EMBL/GenBank/DDBJ databases">
        <authorList>
            <person name="Mo P."/>
        </authorList>
    </citation>
    <scope>NUCLEOTIDE SEQUENCE [LARGE SCALE GENOMIC DNA]</scope>
    <source>
        <strain evidence="1 2">HUAS 5</strain>
    </source>
</reference>
<sequence>MVGDVADPARHVKYGAEIRVDFDAMTNKLQSTRWRSVLACTWGPIGRFSEMGYLVYQENDADKVLPEIDALGKLGGMCIEHT</sequence>
<accession>A0ABY8K2Z5</accession>
<proteinExistence type="predicted"/>